<dbReference type="GO" id="GO:0006633">
    <property type="term" value="P:fatty acid biosynthetic process"/>
    <property type="evidence" value="ECO:0007669"/>
    <property type="project" value="InterPro"/>
</dbReference>
<dbReference type="SUPFAM" id="SSF54637">
    <property type="entry name" value="Thioesterase/thiol ester dehydrase-isomerase"/>
    <property type="match status" value="1"/>
</dbReference>
<dbReference type="Gene3D" id="3.10.129.10">
    <property type="entry name" value="Hotdog Thioesterase"/>
    <property type="match status" value="1"/>
</dbReference>
<name>A0A1I0D5D6_9FIRM</name>
<dbReference type="STRING" id="29364.SAMN04487772_11312"/>
<evidence type="ECO:0000256" key="3">
    <source>
        <dbReference type="ARBA" id="ARBA00009174"/>
    </source>
</evidence>
<evidence type="ECO:0000313" key="11">
    <source>
        <dbReference type="EMBL" id="SET27473.1"/>
    </source>
</evidence>
<evidence type="ECO:0000256" key="1">
    <source>
        <dbReference type="ARBA" id="ARBA00001055"/>
    </source>
</evidence>
<evidence type="ECO:0000256" key="10">
    <source>
        <dbReference type="ARBA" id="ARBA00025049"/>
    </source>
</evidence>
<dbReference type="InterPro" id="IPR010084">
    <property type="entry name" value="FabZ"/>
</dbReference>
<evidence type="ECO:0000256" key="6">
    <source>
        <dbReference type="ARBA" id="ARBA00022516"/>
    </source>
</evidence>
<evidence type="ECO:0000256" key="4">
    <source>
        <dbReference type="ARBA" id="ARBA00013167"/>
    </source>
</evidence>
<evidence type="ECO:0000256" key="5">
    <source>
        <dbReference type="ARBA" id="ARBA00022490"/>
    </source>
</evidence>
<proteinExistence type="inferred from homology"/>
<dbReference type="Proteomes" id="UP000199800">
    <property type="component" value="Unassembled WGS sequence"/>
</dbReference>
<comment type="similarity">
    <text evidence="3">Belongs to the thioester dehydratase family. FabZ subfamily.</text>
</comment>
<dbReference type="GO" id="GO:0016020">
    <property type="term" value="C:membrane"/>
    <property type="evidence" value="ECO:0007669"/>
    <property type="project" value="GOC"/>
</dbReference>
<dbReference type="InterPro" id="IPR029069">
    <property type="entry name" value="HotDog_dom_sf"/>
</dbReference>
<comment type="subcellular location">
    <subcellularLocation>
        <location evidence="2">Cytoplasm</location>
    </subcellularLocation>
</comment>
<dbReference type="NCBIfam" id="TIGR01750">
    <property type="entry name" value="fabZ"/>
    <property type="match status" value="1"/>
</dbReference>
<dbReference type="PANTHER" id="PTHR30272">
    <property type="entry name" value="3-HYDROXYACYL-[ACYL-CARRIER-PROTEIN] DEHYDRATASE"/>
    <property type="match status" value="1"/>
</dbReference>
<evidence type="ECO:0000256" key="2">
    <source>
        <dbReference type="ARBA" id="ARBA00004496"/>
    </source>
</evidence>
<comment type="catalytic activity">
    <reaction evidence="1">
        <text>a (3R)-hydroxyacyl-[ACP] = a (2E)-enoyl-[ACP] + H2O</text>
        <dbReference type="Rhea" id="RHEA:13097"/>
        <dbReference type="Rhea" id="RHEA-COMP:9925"/>
        <dbReference type="Rhea" id="RHEA-COMP:9945"/>
        <dbReference type="ChEBI" id="CHEBI:15377"/>
        <dbReference type="ChEBI" id="CHEBI:78784"/>
        <dbReference type="ChEBI" id="CHEBI:78827"/>
        <dbReference type="EC" id="4.2.1.59"/>
    </reaction>
</comment>
<dbReference type="OrthoDB" id="9772788at2"/>
<dbReference type="GO" id="GO:0019171">
    <property type="term" value="F:(3R)-hydroxyacyl-[acyl-carrier-protein] dehydratase activity"/>
    <property type="evidence" value="ECO:0007669"/>
    <property type="project" value="UniProtKB-EC"/>
</dbReference>
<gene>
    <name evidence="11" type="ORF">SAMN04487772_11312</name>
</gene>
<accession>A0A1I0D5D6</accession>
<dbReference type="NCBIfam" id="NF000582">
    <property type="entry name" value="PRK00006.1"/>
    <property type="match status" value="1"/>
</dbReference>
<organism evidence="11 12">
    <name type="scientific">[Clostridium] polysaccharolyticum</name>
    <dbReference type="NCBI Taxonomy" id="29364"/>
    <lineage>
        <taxon>Bacteria</taxon>
        <taxon>Bacillati</taxon>
        <taxon>Bacillota</taxon>
        <taxon>Clostridia</taxon>
        <taxon>Lachnospirales</taxon>
        <taxon>Lachnospiraceae</taxon>
    </lineage>
</organism>
<evidence type="ECO:0000256" key="9">
    <source>
        <dbReference type="ARBA" id="ARBA00023239"/>
    </source>
</evidence>
<dbReference type="InterPro" id="IPR013114">
    <property type="entry name" value="FabA_FabZ"/>
</dbReference>
<evidence type="ECO:0000256" key="7">
    <source>
        <dbReference type="ARBA" id="ARBA00022556"/>
    </source>
</evidence>
<dbReference type="GO" id="GO:0005737">
    <property type="term" value="C:cytoplasm"/>
    <property type="evidence" value="ECO:0007669"/>
    <property type="project" value="UniProtKB-SubCell"/>
</dbReference>
<dbReference type="CDD" id="cd01288">
    <property type="entry name" value="FabZ"/>
    <property type="match status" value="1"/>
</dbReference>
<sequence>MLEVEDIKKIIPHRSPMLLIDRVDKLVPGVSAIGYKGVTYNEPFFQGHYPDYPVMPGVLIIEAIAQTGAVALMSSEEYKSKLVFFGGINKAKFRNQVKPGCILRLETELIKIKGPIGIGQGKAYVEDVLAAEAEFTFIIK</sequence>
<keyword evidence="9" id="KW-0456">Lyase</keyword>
<reference evidence="11 12" key="1">
    <citation type="submission" date="2016-10" db="EMBL/GenBank/DDBJ databases">
        <authorList>
            <person name="de Groot N.N."/>
        </authorList>
    </citation>
    <scope>NUCLEOTIDE SEQUENCE [LARGE SCALE GENOMIC DNA]</scope>
    <source>
        <strain evidence="11 12">DSM 1801</strain>
    </source>
</reference>
<keyword evidence="12" id="KW-1185">Reference proteome</keyword>
<dbReference type="RefSeq" id="WP_092477998.1">
    <property type="nucleotide sequence ID" value="NZ_FOHN01000013.1"/>
</dbReference>
<dbReference type="EC" id="4.2.1.59" evidence="4"/>
<dbReference type="FunFam" id="3.10.129.10:FF:000001">
    <property type="entry name" value="3-hydroxyacyl-[acyl-carrier-protein] dehydratase FabZ"/>
    <property type="match status" value="1"/>
</dbReference>
<dbReference type="AlphaFoldDB" id="A0A1I0D5D6"/>
<evidence type="ECO:0000313" key="12">
    <source>
        <dbReference type="Proteomes" id="UP000199800"/>
    </source>
</evidence>
<comment type="function">
    <text evidence="10">Involved in unsaturated fatty acids biosynthesis. Catalyzes the dehydration of short chain beta-hydroxyacyl-ACPs and long chain saturated and unsaturated beta-hydroxyacyl-ACPs.</text>
</comment>
<dbReference type="EMBL" id="FOHN01000013">
    <property type="protein sequence ID" value="SET27473.1"/>
    <property type="molecule type" value="Genomic_DNA"/>
</dbReference>
<keyword evidence="5" id="KW-0963">Cytoplasm</keyword>
<keyword evidence="6" id="KW-0444">Lipid biosynthesis</keyword>
<evidence type="ECO:0000256" key="8">
    <source>
        <dbReference type="ARBA" id="ARBA00023098"/>
    </source>
</evidence>
<protein>
    <recommendedName>
        <fullName evidence="4">3-hydroxyacyl-[acyl-carrier-protein] dehydratase</fullName>
        <ecNumber evidence="4">4.2.1.59</ecNumber>
    </recommendedName>
</protein>
<dbReference type="PANTHER" id="PTHR30272:SF1">
    <property type="entry name" value="3-HYDROXYACYL-[ACYL-CARRIER-PROTEIN] DEHYDRATASE"/>
    <property type="match status" value="1"/>
</dbReference>
<dbReference type="Pfam" id="PF07977">
    <property type="entry name" value="FabA"/>
    <property type="match status" value="1"/>
</dbReference>
<dbReference type="GO" id="GO:0009245">
    <property type="term" value="P:lipid A biosynthetic process"/>
    <property type="evidence" value="ECO:0007669"/>
    <property type="project" value="UniProtKB-KW"/>
</dbReference>
<keyword evidence="7" id="KW-0441">Lipid A biosynthesis</keyword>
<keyword evidence="8" id="KW-0443">Lipid metabolism</keyword>